<dbReference type="PROSITE" id="PS00933">
    <property type="entry name" value="FGGY_KINASES_1"/>
    <property type="match status" value="1"/>
</dbReference>
<dbReference type="Gene3D" id="3.30.420.40">
    <property type="match status" value="2"/>
</dbReference>
<feature type="binding site" evidence="7">
    <location>
        <position position="264"/>
    </location>
    <ligand>
        <name>ADP</name>
        <dbReference type="ChEBI" id="CHEBI:456216"/>
    </ligand>
</feature>
<evidence type="ECO:0000256" key="5">
    <source>
        <dbReference type="ARBA" id="ARBA00022798"/>
    </source>
</evidence>
<feature type="binding site" evidence="7">
    <location>
        <position position="82"/>
    </location>
    <ligand>
        <name>glycerol</name>
        <dbReference type="ChEBI" id="CHEBI:17754"/>
    </ligand>
</feature>
<feature type="domain" description="Carbohydrate kinase FGGY N-terminal" evidence="9">
    <location>
        <begin position="3"/>
        <end position="249"/>
    </location>
</feature>
<comment type="caution">
    <text evidence="11">The sequence shown here is derived from an EMBL/GenBank/DDBJ whole genome shotgun (WGS) entry which is preliminary data.</text>
</comment>
<comment type="activity regulation">
    <text evidence="7">Inhibited by fructose 1,6-bisphosphate (FBP).</text>
</comment>
<dbReference type="RefSeq" id="WP_187719662.1">
    <property type="nucleotide sequence ID" value="NZ_JACTAH010000003.1"/>
</dbReference>
<protein>
    <recommendedName>
        <fullName evidence="7">Glycerol kinase</fullName>
        <ecNumber evidence="7">2.7.1.30</ecNumber>
    </recommendedName>
    <alternativeName>
        <fullName evidence="7">ATP:glycerol 3-phosphotransferase</fullName>
    </alternativeName>
    <alternativeName>
        <fullName evidence="7">Glycerokinase</fullName>
        <shortName evidence="7">GK</shortName>
    </alternativeName>
</protein>
<evidence type="ECO:0000259" key="9">
    <source>
        <dbReference type="Pfam" id="PF00370"/>
    </source>
</evidence>
<keyword evidence="4 7" id="KW-0418">Kinase</keyword>
<proteinExistence type="inferred from homology"/>
<keyword evidence="2 7" id="KW-0808">Transferase</keyword>
<feature type="binding site" evidence="7">
    <location>
        <position position="133"/>
    </location>
    <ligand>
        <name>glycerol</name>
        <dbReference type="ChEBI" id="CHEBI:17754"/>
    </ligand>
</feature>
<dbReference type="InterPro" id="IPR000577">
    <property type="entry name" value="Carb_kinase_FGGY"/>
</dbReference>
<evidence type="ECO:0000256" key="8">
    <source>
        <dbReference type="RuleBase" id="RU003733"/>
    </source>
</evidence>
<dbReference type="PANTHER" id="PTHR10196">
    <property type="entry name" value="SUGAR KINASE"/>
    <property type="match status" value="1"/>
</dbReference>
<dbReference type="EC" id="2.7.1.30" evidence="7"/>
<evidence type="ECO:0000313" key="12">
    <source>
        <dbReference type="Proteomes" id="UP000603602"/>
    </source>
</evidence>
<feature type="binding site" evidence="7">
    <location>
        <position position="242"/>
    </location>
    <ligand>
        <name>sn-glycerol 3-phosphate</name>
        <dbReference type="ChEBI" id="CHEBI:57597"/>
    </ligand>
</feature>
<feature type="binding site" evidence="7">
    <location>
        <position position="11"/>
    </location>
    <ligand>
        <name>ATP</name>
        <dbReference type="ChEBI" id="CHEBI:30616"/>
    </ligand>
</feature>
<comment type="similarity">
    <text evidence="1 7 8">Belongs to the FGGY kinase family.</text>
</comment>
<feature type="binding site" evidence="7">
    <location>
        <position position="82"/>
    </location>
    <ligand>
        <name>sn-glycerol 3-phosphate</name>
        <dbReference type="ChEBI" id="CHEBI:57597"/>
    </ligand>
</feature>
<keyword evidence="12" id="KW-1185">Reference proteome</keyword>
<dbReference type="CDD" id="cd07786">
    <property type="entry name" value="FGGY_EcGK_like"/>
    <property type="match status" value="1"/>
</dbReference>
<evidence type="ECO:0000256" key="2">
    <source>
        <dbReference type="ARBA" id="ARBA00022679"/>
    </source>
</evidence>
<feature type="binding site" evidence="7">
    <location>
        <position position="412"/>
    </location>
    <ligand>
        <name>ADP</name>
        <dbReference type="ChEBI" id="CHEBI:456216"/>
    </ligand>
</feature>
<feature type="binding site" evidence="7">
    <location>
        <position position="81"/>
    </location>
    <ligand>
        <name>glycerol</name>
        <dbReference type="ChEBI" id="CHEBI:17754"/>
    </ligand>
</feature>
<feature type="domain" description="Carbohydrate kinase FGGY C-terminal" evidence="10">
    <location>
        <begin position="259"/>
        <end position="446"/>
    </location>
</feature>
<feature type="binding site" evidence="7">
    <location>
        <position position="408"/>
    </location>
    <ligand>
        <name>ATP</name>
        <dbReference type="ChEBI" id="CHEBI:30616"/>
    </ligand>
</feature>
<feature type="binding site" evidence="7">
    <location>
        <position position="242"/>
    </location>
    <ligand>
        <name>glycerol</name>
        <dbReference type="ChEBI" id="CHEBI:17754"/>
    </ligand>
</feature>
<feature type="binding site" evidence="7">
    <location>
        <position position="11"/>
    </location>
    <ligand>
        <name>ADP</name>
        <dbReference type="ChEBI" id="CHEBI:456216"/>
    </ligand>
</feature>
<dbReference type="InterPro" id="IPR043129">
    <property type="entry name" value="ATPase_NBD"/>
</dbReference>
<dbReference type="PROSITE" id="PS00445">
    <property type="entry name" value="FGGY_KINASES_2"/>
    <property type="match status" value="1"/>
</dbReference>
<feature type="binding site" evidence="7">
    <location>
        <position position="408"/>
    </location>
    <ligand>
        <name>ADP</name>
        <dbReference type="ChEBI" id="CHEBI:456216"/>
    </ligand>
</feature>
<organism evidence="11 12">
    <name type="scientific">Thauera sedimentorum</name>
    <dbReference type="NCBI Taxonomy" id="2767595"/>
    <lineage>
        <taxon>Bacteria</taxon>
        <taxon>Pseudomonadati</taxon>
        <taxon>Pseudomonadota</taxon>
        <taxon>Betaproteobacteria</taxon>
        <taxon>Rhodocyclales</taxon>
        <taxon>Zoogloeaceae</taxon>
        <taxon>Thauera</taxon>
    </lineage>
</organism>
<evidence type="ECO:0000256" key="7">
    <source>
        <dbReference type="HAMAP-Rule" id="MF_00186"/>
    </source>
</evidence>
<feature type="binding site" evidence="7">
    <location>
        <position position="15"/>
    </location>
    <ligand>
        <name>ADP</name>
        <dbReference type="ChEBI" id="CHEBI:456216"/>
    </ligand>
</feature>
<dbReference type="Pfam" id="PF02782">
    <property type="entry name" value="FGGY_C"/>
    <property type="match status" value="1"/>
</dbReference>
<dbReference type="Proteomes" id="UP000603602">
    <property type="component" value="Unassembled WGS sequence"/>
</dbReference>
<keyword evidence="6 7" id="KW-0067">ATP-binding</keyword>
<feature type="binding site" evidence="7">
    <location>
        <position position="243"/>
    </location>
    <ligand>
        <name>glycerol</name>
        <dbReference type="ChEBI" id="CHEBI:17754"/>
    </ligand>
</feature>
<dbReference type="HAMAP" id="MF_00186">
    <property type="entry name" value="Glycerol_kin"/>
    <property type="match status" value="1"/>
</dbReference>
<feature type="binding site" evidence="7">
    <location>
        <position position="12"/>
    </location>
    <ligand>
        <name>ATP</name>
        <dbReference type="ChEBI" id="CHEBI:30616"/>
    </ligand>
</feature>
<dbReference type="NCBIfam" id="NF000756">
    <property type="entry name" value="PRK00047.1"/>
    <property type="match status" value="1"/>
</dbReference>
<dbReference type="InterPro" id="IPR018483">
    <property type="entry name" value="Carb_kinase_FGGY_CS"/>
</dbReference>
<dbReference type="NCBIfam" id="TIGR01311">
    <property type="entry name" value="glycerol_kin"/>
    <property type="match status" value="1"/>
</dbReference>
<gene>
    <name evidence="7 11" type="primary">glpK</name>
    <name evidence="11" type="ORF">IFO67_18300</name>
</gene>
<dbReference type="PIRSF" id="PIRSF000538">
    <property type="entry name" value="GlpK"/>
    <property type="match status" value="1"/>
</dbReference>
<dbReference type="Pfam" id="PF00370">
    <property type="entry name" value="FGGY_N"/>
    <property type="match status" value="1"/>
</dbReference>
<feature type="binding site" evidence="7">
    <location>
        <position position="11"/>
    </location>
    <ligand>
        <name>sn-glycerol 3-phosphate</name>
        <dbReference type="ChEBI" id="CHEBI:57597"/>
    </ligand>
</feature>
<dbReference type="GO" id="GO:0004370">
    <property type="term" value="F:glycerol kinase activity"/>
    <property type="evidence" value="ECO:0007669"/>
    <property type="project" value="UniProtKB-EC"/>
</dbReference>
<feature type="binding site" evidence="7">
    <location>
        <position position="133"/>
    </location>
    <ligand>
        <name>sn-glycerol 3-phosphate</name>
        <dbReference type="ChEBI" id="CHEBI:57597"/>
    </ligand>
</feature>
<dbReference type="SUPFAM" id="SSF53067">
    <property type="entry name" value="Actin-like ATPase domain"/>
    <property type="match status" value="2"/>
</dbReference>
<evidence type="ECO:0000259" key="10">
    <source>
        <dbReference type="Pfam" id="PF02782"/>
    </source>
</evidence>
<feature type="binding site" evidence="7">
    <location>
        <position position="307"/>
    </location>
    <ligand>
        <name>ATP</name>
        <dbReference type="ChEBI" id="CHEBI:30616"/>
    </ligand>
</feature>
<feature type="binding site" evidence="7">
    <location>
        <position position="307"/>
    </location>
    <ligand>
        <name>ADP</name>
        <dbReference type="ChEBI" id="CHEBI:456216"/>
    </ligand>
</feature>
<name>A0ABR9BER5_9RHOO</name>
<reference evidence="12" key="1">
    <citation type="submission" date="2023-07" db="EMBL/GenBank/DDBJ databases">
        <title>Thauera sp. CAU 1555 isolated from sand of Yaerae Beach.</title>
        <authorList>
            <person name="Kim W."/>
        </authorList>
    </citation>
    <scope>NUCLEOTIDE SEQUENCE [LARGE SCALE GENOMIC DNA]</scope>
    <source>
        <strain evidence="12">CAU 1555</strain>
    </source>
</reference>
<sequence>MRYLLALDQGTTSSRAMVFDADGKVRGVAQREFAQHYPRPGWVEHDPQEILDTQFHCARAALADAGIAAAELAALGITNQRETTLLWERASGRALAPAIVWQDRRTAAACDRLRDQGLAQTVRERTGLELDPYFSATKLAWLLDHVPGARARAEAGELAFGTVDSWLVWHLTGGRLHVTDCGNASRTMLYNIHEGCWDEALCAALRIPPAVLPRVVDSIGVCGETDTAVLGAAVPIAGIGGDQQAATFGQACFAPGMAKNTYGTGCFLLMNTGAQPVVSHKRLLTTVGWRGKGLSAFALEGSIFMGGAIVQWLRDGLGLIRSAAEIETLAGSVADSGGVVLVPAFTGLGAPWWDSYARGTLFGLTRGSGAAQIARAALEAIALQTVDLVEAMKGDGAGPLSELRVDGGAAANDLLMQIQADLLGVPVVRPHMLETTALGAAYMAGVGVGVWRGTDELAAHWQADRRFEPAMAPAQREALIARWHRAVERTRGWAADDGA</sequence>
<comment type="catalytic activity">
    <reaction evidence="7">
        <text>glycerol + ATP = sn-glycerol 3-phosphate + ADP + H(+)</text>
        <dbReference type="Rhea" id="RHEA:21644"/>
        <dbReference type="ChEBI" id="CHEBI:15378"/>
        <dbReference type="ChEBI" id="CHEBI:17754"/>
        <dbReference type="ChEBI" id="CHEBI:30616"/>
        <dbReference type="ChEBI" id="CHEBI:57597"/>
        <dbReference type="ChEBI" id="CHEBI:456216"/>
        <dbReference type="EC" id="2.7.1.30"/>
    </reaction>
</comment>
<accession>A0ABR9BER5</accession>
<evidence type="ECO:0000313" key="11">
    <source>
        <dbReference type="EMBL" id="MBD8504849.1"/>
    </source>
</evidence>
<evidence type="ECO:0000256" key="3">
    <source>
        <dbReference type="ARBA" id="ARBA00022741"/>
    </source>
</evidence>
<dbReference type="InterPro" id="IPR018484">
    <property type="entry name" value="FGGY_N"/>
</dbReference>
<dbReference type="InterPro" id="IPR005999">
    <property type="entry name" value="Glycerol_kin"/>
</dbReference>
<feature type="binding site" evidence="7">
    <location>
        <position position="13"/>
    </location>
    <ligand>
        <name>ATP</name>
        <dbReference type="ChEBI" id="CHEBI:30616"/>
    </ligand>
</feature>
<dbReference type="PANTHER" id="PTHR10196:SF69">
    <property type="entry name" value="GLYCEROL KINASE"/>
    <property type="match status" value="1"/>
</dbReference>
<comment type="pathway">
    <text evidence="7">Polyol metabolism; glycerol degradation via glycerol kinase pathway; sn-glycerol 3-phosphate from glycerol: step 1/1.</text>
</comment>
<feature type="binding site" evidence="7">
    <location>
        <position position="81"/>
    </location>
    <ligand>
        <name>sn-glycerol 3-phosphate</name>
        <dbReference type="ChEBI" id="CHEBI:57597"/>
    </ligand>
</feature>
<keyword evidence="3 7" id="KW-0547">Nucleotide-binding</keyword>
<evidence type="ECO:0000256" key="4">
    <source>
        <dbReference type="ARBA" id="ARBA00022777"/>
    </source>
</evidence>
<feature type="binding site" evidence="7">
    <location>
        <position position="264"/>
    </location>
    <ligand>
        <name>ATP</name>
        <dbReference type="ChEBI" id="CHEBI:30616"/>
    </ligand>
</feature>
<dbReference type="EMBL" id="JACYTO010000003">
    <property type="protein sequence ID" value="MBD8504849.1"/>
    <property type="molecule type" value="Genomic_DNA"/>
</dbReference>
<evidence type="ECO:0000256" key="1">
    <source>
        <dbReference type="ARBA" id="ARBA00009156"/>
    </source>
</evidence>
<feature type="binding site" evidence="7">
    <location>
        <position position="311"/>
    </location>
    <ligand>
        <name>ATP</name>
        <dbReference type="ChEBI" id="CHEBI:30616"/>
    </ligand>
</feature>
<dbReference type="InterPro" id="IPR018485">
    <property type="entry name" value="FGGY_C"/>
</dbReference>
<evidence type="ECO:0000256" key="6">
    <source>
        <dbReference type="ARBA" id="ARBA00022840"/>
    </source>
</evidence>
<keyword evidence="5 7" id="KW-0319">Glycerol metabolism</keyword>
<comment type="function">
    <text evidence="7">Key enzyme in the regulation of glycerol uptake and metabolism. Catalyzes the phosphorylation of glycerol to yield sn-glycerol 3-phosphate.</text>
</comment>